<gene>
    <name evidence="11" type="primary">Ervk7_0</name>
    <name evidence="11" type="ORF">MIOMAC_R15789</name>
</gene>
<feature type="domain" description="Integrase-type" evidence="9">
    <location>
        <begin position="206"/>
        <end position="243"/>
    </location>
</feature>
<evidence type="ECO:0000313" key="12">
    <source>
        <dbReference type="Proteomes" id="UP000525714"/>
    </source>
</evidence>
<dbReference type="GO" id="GO:0008270">
    <property type="term" value="F:zinc ion binding"/>
    <property type="evidence" value="ECO:0007669"/>
    <property type="project" value="UniProtKB-KW"/>
</dbReference>
<comment type="caution">
    <text evidence="11">The sequence shown here is derived from an EMBL/GenBank/DDBJ whole genome shotgun (WGS) entry which is preliminary data.</text>
</comment>
<proteinExistence type="predicted"/>
<dbReference type="SUPFAM" id="SSF46919">
    <property type="entry name" value="N-terminal Zn binding domain of HIV integrase"/>
    <property type="match status" value="1"/>
</dbReference>
<dbReference type="InterPro" id="IPR002156">
    <property type="entry name" value="RNaseH_domain"/>
</dbReference>
<dbReference type="PANTHER" id="PTHR41694">
    <property type="entry name" value="ENDOGENOUS RETROVIRUS GROUP K MEMBER POL PROTEIN"/>
    <property type="match status" value="1"/>
</dbReference>
<dbReference type="GO" id="GO:0035613">
    <property type="term" value="F:RNA stem-loop binding"/>
    <property type="evidence" value="ECO:0007669"/>
    <property type="project" value="TreeGrafter"/>
</dbReference>
<organism evidence="11 12">
    <name type="scientific">Mionectes macconnelli</name>
    <name type="common">McConnell's flycatcher</name>
    <dbReference type="NCBI Taxonomy" id="254557"/>
    <lineage>
        <taxon>Eukaryota</taxon>
        <taxon>Metazoa</taxon>
        <taxon>Chordata</taxon>
        <taxon>Craniata</taxon>
        <taxon>Vertebrata</taxon>
        <taxon>Euteleostomi</taxon>
        <taxon>Archelosauria</taxon>
        <taxon>Archosauria</taxon>
        <taxon>Dinosauria</taxon>
        <taxon>Saurischia</taxon>
        <taxon>Theropoda</taxon>
        <taxon>Coelurosauria</taxon>
        <taxon>Aves</taxon>
        <taxon>Neognathae</taxon>
        <taxon>Neoaves</taxon>
        <taxon>Telluraves</taxon>
        <taxon>Australaves</taxon>
        <taxon>Passeriformes</taxon>
        <taxon>Tyrannidae</taxon>
        <taxon>Mionectes</taxon>
    </lineage>
</organism>
<feature type="non-terminal residue" evidence="11">
    <location>
        <position position="243"/>
    </location>
</feature>
<feature type="domain" description="RNase H type-1" evidence="10">
    <location>
        <begin position="66"/>
        <end position="201"/>
    </location>
</feature>
<keyword evidence="7" id="KW-0695">RNA-directed DNA polymerase</keyword>
<dbReference type="InterPro" id="IPR036397">
    <property type="entry name" value="RNaseH_sf"/>
</dbReference>
<dbReference type="Proteomes" id="UP000525714">
    <property type="component" value="Unassembled WGS sequence"/>
</dbReference>
<dbReference type="PANTHER" id="PTHR41694:SF3">
    <property type="entry name" value="RNA-DIRECTED DNA POLYMERASE-RELATED"/>
    <property type="match status" value="1"/>
</dbReference>
<dbReference type="Gene3D" id="1.10.10.200">
    <property type="match status" value="1"/>
</dbReference>
<keyword evidence="2" id="KW-0548">Nucleotidyltransferase</keyword>
<keyword evidence="4" id="KW-0479">Metal-binding</keyword>
<evidence type="ECO:0000256" key="5">
    <source>
        <dbReference type="ARBA" id="ARBA00022759"/>
    </source>
</evidence>
<evidence type="ECO:0000256" key="8">
    <source>
        <dbReference type="PROSITE-ProRule" id="PRU00450"/>
    </source>
</evidence>
<keyword evidence="1" id="KW-0808">Transferase</keyword>
<evidence type="ECO:0000259" key="9">
    <source>
        <dbReference type="PROSITE" id="PS50876"/>
    </source>
</evidence>
<dbReference type="AlphaFoldDB" id="A0A7K5KN89"/>
<accession>A0A7K5KN89</accession>
<evidence type="ECO:0000256" key="3">
    <source>
        <dbReference type="ARBA" id="ARBA00022722"/>
    </source>
</evidence>
<keyword evidence="8" id="KW-0862">Zinc</keyword>
<reference evidence="11 12" key="1">
    <citation type="submission" date="2019-09" db="EMBL/GenBank/DDBJ databases">
        <title>Bird 10,000 Genomes (B10K) Project - Family phase.</title>
        <authorList>
            <person name="Zhang G."/>
        </authorList>
    </citation>
    <scope>NUCLEOTIDE SEQUENCE [LARGE SCALE GENOMIC DNA]</scope>
    <source>
        <strain evidence="11">B10K-DU-003-16</strain>
        <tissue evidence="11">Mixed tissue sample</tissue>
    </source>
</reference>
<protein>
    <submittedName>
        <fullName evidence="11">POK7 protein</fullName>
    </submittedName>
</protein>
<dbReference type="EMBL" id="VYZC01001557">
    <property type="protein sequence ID" value="NWT07103.1"/>
    <property type="molecule type" value="Genomic_DNA"/>
</dbReference>
<evidence type="ECO:0000259" key="10">
    <source>
        <dbReference type="PROSITE" id="PS50879"/>
    </source>
</evidence>
<dbReference type="InterPro" id="IPR012337">
    <property type="entry name" value="RNaseH-like_sf"/>
</dbReference>
<evidence type="ECO:0000256" key="2">
    <source>
        <dbReference type="ARBA" id="ARBA00022695"/>
    </source>
</evidence>
<dbReference type="PROSITE" id="PS50879">
    <property type="entry name" value="RNASE_H_1"/>
    <property type="match status" value="1"/>
</dbReference>
<dbReference type="GO" id="GO:0003964">
    <property type="term" value="F:RNA-directed DNA polymerase activity"/>
    <property type="evidence" value="ECO:0007669"/>
    <property type="project" value="UniProtKB-KW"/>
</dbReference>
<dbReference type="Pfam" id="PF02022">
    <property type="entry name" value="Integrase_Zn"/>
    <property type="match status" value="1"/>
</dbReference>
<keyword evidence="8" id="KW-0863">Zinc-finger</keyword>
<feature type="non-terminal residue" evidence="11">
    <location>
        <position position="1"/>
    </location>
</feature>
<dbReference type="GO" id="GO:0004523">
    <property type="term" value="F:RNA-DNA hybrid ribonuclease activity"/>
    <property type="evidence" value="ECO:0007669"/>
    <property type="project" value="InterPro"/>
</dbReference>
<evidence type="ECO:0000256" key="1">
    <source>
        <dbReference type="ARBA" id="ARBA00022679"/>
    </source>
</evidence>
<evidence type="ECO:0000256" key="4">
    <source>
        <dbReference type="ARBA" id="ARBA00022723"/>
    </source>
</evidence>
<keyword evidence="3" id="KW-0540">Nuclease</keyword>
<dbReference type="SUPFAM" id="SSF53098">
    <property type="entry name" value="Ribonuclease H-like"/>
    <property type="match status" value="1"/>
</dbReference>
<evidence type="ECO:0000256" key="6">
    <source>
        <dbReference type="ARBA" id="ARBA00022801"/>
    </source>
</evidence>
<dbReference type="PROSITE" id="PS50876">
    <property type="entry name" value="ZF_INTEGRASE"/>
    <property type="match status" value="1"/>
</dbReference>
<dbReference type="InterPro" id="IPR017856">
    <property type="entry name" value="Integrase-like_N"/>
</dbReference>
<keyword evidence="12" id="KW-1185">Reference proteome</keyword>
<dbReference type="Pfam" id="PF00075">
    <property type="entry name" value="RNase_H"/>
    <property type="match status" value="1"/>
</dbReference>
<evidence type="ECO:0000313" key="11">
    <source>
        <dbReference type="EMBL" id="NWT07103.1"/>
    </source>
</evidence>
<dbReference type="InterPro" id="IPR003308">
    <property type="entry name" value="Integrase_Zn-bd_dom_N"/>
</dbReference>
<sequence length="243" mass="27080">MAHDPETIVVPVQLDYFEWYLANSSALQAALTTYTGSISYHLPSHPLCKLHDQVFVGQKLLSSSTPVPGPTVFTDGSGKTKKAVVTWYDDHHWQHIFKSQDGSPQVVELRMVTVAFQHFPCAVNVVMDSTYVASLVQRLDKAVLQEVSNPLLFGVLHLLWEIIQKHSNPYYVLHVCSHTSLPGFVAVGNVHADCLVSAAALGPVPDLWQQAIASHQFFHQNWRALEQQFQLSHSESRSIIVAC</sequence>
<evidence type="ECO:0000256" key="7">
    <source>
        <dbReference type="ARBA" id="ARBA00022918"/>
    </source>
</evidence>
<name>A0A7K5KN89_9TYRA</name>
<keyword evidence="6" id="KW-0378">Hydrolase</keyword>
<dbReference type="Gene3D" id="3.30.420.10">
    <property type="entry name" value="Ribonuclease H-like superfamily/Ribonuclease H"/>
    <property type="match status" value="1"/>
</dbReference>
<keyword evidence="5" id="KW-0255">Endonuclease</keyword>